<dbReference type="InterPro" id="IPR008979">
    <property type="entry name" value="Galactose-bd-like_sf"/>
</dbReference>
<feature type="chain" id="PRO_5019265257" evidence="2">
    <location>
        <begin position="21"/>
        <end position="649"/>
    </location>
</feature>
<keyword evidence="2" id="KW-0732">Signal</keyword>
<comment type="caution">
    <text evidence="4">The sequence shown here is derived from an EMBL/GenBank/DDBJ whole genome shotgun (WGS) entry which is preliminary data.</text>
</comment>
<dbReference type="AlphaFoldDB" id="A0A418WLB4"/>
<dbReference type="SUPFAM" id="SSF52266">
    <property type="entry name" value="SGNH hydrolase"/>
    <property type="match status" value="1"/>
</dbReference>
<keyword evidence="1" id="KW-0378">Hydrolase</keyword>
<keyword evidence="5" id="KW-1185">Reference proteome</keyword>
<dbReference type="RefSeq" id="WP_119762374.1">
    <property type="nucleotide sequence ID" value="NZ_QYUM01000003.1"/>
</dbReference>
<dbReference type="InterPro" id="IPR005181">
    <property type="entry name" value="SASA"/>
</dbReference>
<dbReference type="GO" id="GO:0005975">
    <property type="term" value="P:carbohydrate metabolic process"/>
    <property type="evidence" value="ECO:0007669"/>
    <property type="project" value="TreeGrafter"/>
</dbReference>
<dbReference type="Pfam" id="PF03629">
    <property type="entry name" value="SASA"/>
    <property type="match status" value="1"/>
</dbReference>
<organism evidence="4 5">
    <name type="scientific">Sphingomonas cavernae</name>
    <dbReference type="NCBI Taxonomy" id="2320861"/>
    <lineage>
        <taxon>Bacteria</taxon>
        <taxon>Pseudomonadati</taxon>
        <taxon>Pseudomonadota</taxon>
        <taxon>Alphaproteobacteria</taxon>
        <taxon>Sphingomonadales</taxon>
        <taxon>Sphingomonadaceae</taxon>
        <taxon>Sphingomonas</taxon>
    </lineage>
</organism>
<evidence type="ECO:0000256" key="2">
    <source>
        <dbReference type="SAM" id="SignalP"/>
    </source>
</evidence>
<reference evidence="4 5" key="1">
    <citation type="submission" date="2018-09" db="EMBL/GenBank/DDBJ databases">
        <authorList>
            <person name="Zhu H."/>
        </authorList>
    </citation>
    <scope>NUCLEOTIDE SEQUENCE [LARGE SCALE GENOMIC DNA]</scope>
    <source>
        <strain evidence="4 5">K2R01-6</strain>
    </source>
</reference>
<dbReference type="OrthoDB" id="9795554at2"/>
<dbReference type="Proteomes" id="UP000286100">
    <property type="component" value="Unassembled WGS sequence"/>
</dbReference>
<protein>
    <submittedName>
        <fullName evidence="4">9-O-acetylesterase</fullName>
    </submittedName>
</protein>
<dbReference type="Gene3D" id="3.40.50.1110">
    <property type="entry name" value="SGNH hydrolase"/>
    <property type="match status" value="2"/>
</dbReference>
<dbReference type="EMBL" id="QYUM01000003">
    <property type="protein sequence ID" value="RJF90844.1"/>
    <property type="molecule type" value="Genomic_DNA"/>
</dbReference>
<sequence length="649" mass="69158">MRLAILAVAVAFPIASTAAASPPRLLADPFQDRAVLQRDKPVALWGQAAPGERLSIALGESRTTARAGADGKWRASLPAMKAGGPYRLTVRTAGGAEQKLDDILIGDVWLCSGQSNMVLQVHRALDSRVEIAGASDSDIRMMTVPNDTSLVPIDGFKRPVSWQLTSPATVPEFSAACYFFASELRKTVKVPMGLVNASWGGSAISSWMDEAALRRIEGLEEPLSVLADYRADPERGNARWGALWQKWWRARSGDAPGAEPWSTPVDGMWKPVPAFTPWENWPDAGLGSFNGMLWYRTSVMLTAAQAAGGATLRLGSIEDVDQSFVNGQPIGNTSAPGADREYALPAGLLRPGENSITVNVLDTYGTGGMTGPAGKRALHLADGTALPLDTGWFYRAVPTATGYPPRTPWEATGGLSTIGNAMIAPLGQYAFKGALWYQGESDVERADSYAVRLAGLMRDWRQRFGADLPFLIVQIAGYGAATAAPADSSSARLREAQRRAVEADGNAALAVTIDIGERTDIHPANKQELARRLARAARHLIYGEAALSPSGPRPLSATRAAEGVIVRFGEVERALVSYSAARPIGFELCDAAARTCRFVDAGAVGDSVTLDARGGPAERVRFCWADSPVCNLYDGSGLPVGPFELPIAQ</sequence>
<dbReference type="InterPro" id="IPR039329">
    <property type="entry name" value="SIAE"/>
</dbReference>
<name>A0A418WLB4_9SPHN</name>
<dbReference type="InterPro" id="IPR036514">
    <property type="entry name" value="SGNH_hydro_sf"/>
</dbReference>
<dbReference type="PANTHER" id="PTHR22901">
    <property type="entry name" value="SIALATE O-ACETYLESTERASE"/>
    <property type="match status" value="1"/>
</dbReference>
<dbReference type="PANTHER" id="PTHR22901:SF0">
    <property type="entry name" value="SIALATE O-ACETYLESTERASE"/>
    <property type="match status" value="1"/>
</dbReference>
<feature type="signal peptide" evidence="2">
    <location>
        <begin position="1"/>
        <end position="20"/>
    </location>
</feature>
<feature type="domain" description="Sialate O-acetylesterase" evidence="3">
    <location>
        <begin position="430"/>
        <end position="536"/>
    </location>
</feature>
<evidence type="ECO:0000256" key="1">
    <source>
        <dbReference type="ARBA" id="ARBA00022801"/>
    </source>
</evidence>
<evidence type="ECO:0000259" key="3">
    <source>
        <dbReference type="Pfam" id="PF03629"/>
    </source>
</evidence>
<proteinExistence type="predicted"/>
<gene>
    <name evidence="4" type="ORF">D3876_11705</name>
</gene>
<accession>A0A418WLB4</accession>
<evidence type="ECO:0000313" key="5">
    <source>
        <dbReference type="Proteomes" id="UP000286100"/>
    </source>
</evidence>
<evidence type="ECO:0000313" key="4">
    <source>
        <dbReference type="EMBL" id="RJF90844.1"/>
    </source>
</evidence>
<dbReference type="GO" id="GO:0001681">
    <property type="term" value="F:sialate O-acetylesterase activity"/>
    <property type="evidence" value="ECO:0007669"/>
    <property type="project" value="InterPro"/>
</dbReference>
<dbReference type="SUPFAM" id="SSF49785">
    <property type="entry name" value="Galactose-binding domain-like"/>
    <property type="match status" value="1"/>
</dbReference>